<dbReference type="InterPro" id="IPR000014">
    <property type="entry name" value="PAS"/>
</dbReference>
<evidence type="ECO:0000256" key="6">
    <source>
        <dbReference type="ARBA" id="ARBA00022553"/>
    </source>
</evidence>
<feature type="domain" description="HAMP" evidence="18">
    <location>
        <begin position="197"/>
        <end position="249"/>
    </location>
</feature>
<dbReference type="PROSITE" id="PS50885">
    <property type="entry name" value="HAMP"/>
    <property type="match status" value="1"/>
</dbReference>
<dbReference type="CDD" id="cd06225">
    <property type="entry name" value="HAMP"/>
    <property type="match status" value="1"/>
</dbReference>
<evidence type="ECO:0000256" key="4">
    <source>
        <dbReference type="ARBA" id="ARBA00012438"/>
    </source>
</evidence>
<dbReference type="SMART" id="SM00388">
    <property type="entry name" value="HisKA"/>
    <property type="match status" value="1"/>
</dbReference>
<gene>
    <name evidence="19" type="ORF">EFA69_19115</name>
</gene>
<keyword evidence="14" id="KW-0472">Membrane</keyword>
<dbReference type="InterPro" id="IPR050351">
    <property type="entry name" value="BphY/WalK/GraS-like"/>
</dbReference>
<dbReference type="GO" id="GO:0000156">
    <property type="term" value="F:phosphorelay response regulator activity"/>
    <property type="evidence" value="ECO:0007669"/>
    <property type="project" value="TreeGrafter"/>
</dbReference>
<dbReference type="InterPro" id="IPR004358">
    <property type="entry name" value="Sig_transdc_His_kin-like_C"/>
</dbReference>
<dbReference type="Pfam" id="PF00989">
    <property type="entry name" value="PAS"/>
    <property type="match status" value="1"/>
</dbReference>
<evidence type="ECO:0000259" key="17">
    <source>
        <dbReference type="PROSITE" id="PS50112"/>
    </source>
</evidence>
<evidence type="ECO:0000256" key="5">
    <source>
        <dbReference type="ARBA" id="ARBA00022475"/>
    </source>
</evidence>
<dbReference type="PROSITE" id="PS50109">
    <property type="entry name" value="HIS_KIN"/>
    <property type="match status" value="1"/>
</dbReference>
<keyword evidence="13" id="KW-0902">Two-component regulatory system</keyword>
<evidence type="ECO:0000256" key="12">
    <source>
        <dbReference type="ARBA" id="ARBA00022989"/>
    </source>
</evidence>
<dbReference type="Pfam" id="PF00512">
    <property type="entry name" value="HisKA"/>
    <property type="match status" value="1"/>
</dbReference>
<keyword evidence="8" id="KW-0812">Transmembrane</keyword>
<dbReference type="FunFam" id="1.10.287.130:FF:000001">
    <property type="entry name" value="Two-component sensor histidine kinase"/>
    <property type="match status" value="1"/>
</dbReference>
<dbReference type="InterPro" id="IPR005467">
    <property type="entry name" value="His_kinase_dom"/>
</dbReference>
<evidence type="ECO:0000256" key="3">
    <source>
        <dbReference type="ARBA" id="ARBA00004314"/>
    </source>
</evidence>
<reference evidence="19 20" key="1">
    <citation type="submission" date="2018-11" db="EMBL/GenBank/DDBJ databases">
        <title>Rufibacter latericius sp. nov., isolated from water in Baiyang Lake.</title>
        <authorList>
            <person name="Yang Y."/>
        </authorList>
    </citation>
    <scope>NUCLEOTIDE SEQUENCE [LARGE SCALE GENOMIC DNA]</scope>
    <source>
        <strain evidence="19 20">MCC P1</strain>
    </source>
</reference>
<dbReference type="InterPro" id="IPR003594">
    <property type="entry name" value="HATPase_dom"/>
</dbReference>
<dbReference type="Gene3D" id="3.30.565.10">
    <property type="entry name" value="Histidine kinase-like ATPase, C-terminal domain"/>
    <property type="match status" value="1"/>
</dbReference>
<evidence type="ECO:0000256" key="1">
    <source>
        <dbReference type="ARBA" id="ARBA00000085"/>
    </source>
</evidence>
<dbReference type="GO" id="GO:0005524">
    <property type="term" value="F:ATP binding"/>
    <property type="evidence" value="ECO:0007669"/>
    <property type="project" value="UniProtKB-KW"/>
</dbReference>
<dbReference type="AlphaFoldDB" id="A0A3M9MTG0"/>
<proteinExistence type="predicted"/>
<feature type="domain" description="Histidine kinase" evidence="16">
    <location>
        <begin position="390"/>
        <end position="606"/>
    </location>
</feature>
<feature type="coiled-coil region" evidence="15">
    <location>
        <begin position="78"/>
        <end position="105"/>
    </location>
</feature>
<accession>A0A3M9MTG0</accession>
<evidence type="ECO:0000259" key="18">
    <source>
        <dbReference type="PROSITE" id="PS50885"/>
    </source>
</evidence>
<keyword evidence="20" id="KW-1185">Reference proteome</keyword>
<dbReference type="Pfam" id="PF02518">
    <property type="entry name" value="HATPase_c"/>
    <property type="match status" value="1"/>
</dbReference>
<organism evidence="19 20">
    <name type="scientific">Rufibacter immobilis</name>
    <dbReference type="NCBI Taxonomy" id="1348778"/>
    <lineage>
        <taxon>Bacteria</taxon>
        <taxon>Pseudomonadati</taxon>
        <taxon>Bacteroidota</taxon>
        <taxon>Cytophagia</taxon>
        <taxon>Cytophagales</taxon>
        <taxon>Hymenobacteraceae</taxon>
        <taxon>Rufibacter</taxon>
    </lineage>
</organism>
<dbReference type="SUPFAM" id="SSF158472">
    <property type="entry name" value="HAMP domain-like"/>
    <property type="match status" value="1"/>
</dbReference>
<dbReference type="InterPro" id="IPR013767">
    <property type="entry name" value="PAS_fold"/>
</dbReference>
<evidence type="ECO:0000256" key="15">
    <source>
        <dbReference type="SAM" id="Coils"/>
    </source>
</evidence>
<evidence type="ECO:0000256" key="8">
    <source>
        <dbReference type="ARBA" id="ARBA00022692"/>
    </source>
</evidence>
<keyword evidence="12" id="KW-1133">Transmembrane helix</keyword>
<keyword evidence="11" id="KW-0067">ATP-binding</keyword>
<evidence type="ECO:0000313" key="19">
    <source>
        <dbReference type="EMBL" id="RNI28183.1"/>
    </source>
</evidence>
<evidence type="ECO:0000256" key="13">
    <source>
        <dbReference type="ARBA" id="ARBA00023012"/>
    </source>
</evidence>
<dbReference type="SUPFAM" id="SSF47384">
    <property type="entry name" value="Homodimeric domain of signal transducing histidine kinase"/>
    <property type="match status" value="1"/>
</dbReference>
<dbReference type="InterPro" id="IPR036097">
    <property type="entry name" value="HisK_dim/P_sf"/>
</dbReference>
<dbReference type="Proteomes" id="UP000271010">
    <property type="component" value="Unassembled WGS sequence"/>
</dbReference>
<dbReference type="CDD" id="cd00082">
    <property type="entry name" value="HisKA"/>
    <property type="match status" value="1"/>
</dbReference>
<comment type="caution">
    <text evidence="19">The sequence shown here is derived from an EMBL/GenBank/DDBJ whole genome shotgun (WGS) entry which is preliminary data.</text>
</comment>
<dbReference type="EC" id="2.7.13.3" evidence="4"/>
<dbReference type="Pfam" id="PF00672">
    <property type="entry name" value="HAMP"/>
    <property type="match status" value="1"/>
</dbReference>
<sequence>MKLKTKILLGYLVVLALLLGLGSYNLYNLNRLDRAAQNILKDNLYSVQLGQEMNNALSHLLVTQQQLVFLKADSAEIAESTRADLRRFEASLQKESENITELGERETVESMRQTFTELKRLLHTSAGVPSEAYFVTVMPKYQLLQDKIHQMVSLNTDALQLKNQQAQETSQRVWQYTLALLACSVLFALVFCFSVPEALTQPIQQLITSLEYVAQRNFSQTLPIKGNDEFGAVSKVFNQMLVRLREYEKSTLSELITEKNRIQSIITNLDEAIILLDAEGKIILANPVACRLLGLPPEKLIGAKNQDVAAQNDLFKELLKGMEAGSSASPEAVLSITDLGEEAYYRKSVFQVLAYNEVVGKQEFAGYILSLRNVSDFKKLDQVKSNFLATVSHELKTPLASINYSLKLLQNQRIGEMNDEQQHLVSTIKTENQRLQKMVTELLDVARLENGNIQLNIATANVADIVQFAANTIQLQLREKNIRLDISLPPQLPPVKADVEKTSWVLLNLLSNAIRYSAQNETIVLSAREGKGEVVVRVKDHGPGIEPQNHERIFQRFVQVPGKEAYKGGSGLGLSISREFIQTQGGRIWVESAVGQGSTFGFTVLV</sequence>
<evidence type="ECO:0000313" key="20">
    <source>
        <dbReference type="Proteomes" id="UP000271010"/>
    </source>
</evidence>
<dbReference type="Gene3D" id="6.10.340.10">
    <property type="match status" value="1"/>
</dbReference>
<dbReference type="SMART" id="SM00091">
    <property type="entry name" value="PAS"/>
    <property type="match status" value="1"/>
</dbReference>
<feature type="domain" description="PAS" evidence="17">
    <location>
        <begin position="258"/>
        <end position="302"/>
    </location>
</feature>
<dbReference type="PANTHER" id="PTHR42878">
    <property type="entry name" value="TWO-COMPONENT HISTIDINE KINASE"/>
    <property type="match status" value="1"/>
</dbReference>
<dbReference type="SUPFAM" id="SSF55785">
    <property type="entry name" value="PYP-like sensor domain (PAS domain)"/>
    <property type="match status" value="1"/>
</dbReference>
<evidence type="ECO:0000256" key="7">
    <source>
        <dbReference type="ARBA" id="ARBA00022679"/>
    </source>
</evidence>
<dbReference type="GO" id="GO:0006355">
    <property type="term" value="P:regulation of DNA-templated transcription"/>
    <property type="evidence" value="ECO:0007669"/>
    <property type="project" value="InterPro"/>
</dbReference>
<keyword evidence="10" id="KW-0418">Kinase</keyword>
<dbReference type="RefSeq" id="WP_123134651.1">
    <property type="nucleotide sequence ID" value="NZ_RJJE01000017.1"/>
</dbReference>
<dbReference type="GO" id="GO:0000155">
    <property type="term" value="F:phosphorelay sensor kinase activity"/>
    <property type="evidence" value="ECO:0007669"/>
    <property type="project" value="InterPro"/>
</dbReference>
<dbReference type="PROSITE" id="PS50112">
    <property type="entry name" value="PAS"/>
    <property type="match status" value="1"/>
</dbReference>
<dbReference type="InterPro" id="IPR024478">
    <property type="entry name" value="HlyB_4HB_MCP"/>
</dbReference>
<evidence type="ECO:0000256" key="14">
    <source>
        <dbReference type="ARBA" id="ARBA00023136"/>
    </source>
</evidence>
<dbReference type="EMBL" id="RJJE01000017">
    <property type="protein sequence ID" value="RNI28183.1"/>
    <property type="molecule type" value="Genomic_DNA"/>
</dbReference>
<dbReference type="Pfam" id="PF12729">
    <property type="entry name" value="4HB_MCP_1"/>
    <property type="match status" value="1"/>
</dbReference>
<protein>
    <recommendedName>
        <fullName evidence="4">histidine kinase</fullName>
        <ecNumber evidence="4">2.7.13.3</ecNumber>
    </recommendedName>
</protein>
<dbReference type="GO" id="GO:0030295">
    <property type="term" value="F:protein kinase activator activity"/>
    <property type="evidence" value="ECO:0007669"/>
    <property type="project" value="TreeGrafter"/>
</dbReference>
<dbReference type="GO" id="GO:0005886">
    <property type="term" value="C:plasma membrane"/>
    <property type="evidence" value="ECO:0007669"/>
    <property type="project" value="UniProtKB-SubCell"/>
</dbReference>
<dbReference type="SUPFAM" id="SSF55874">
    <property type="entry name" value="ATPase domain of HSP90 chaperone/DNA topoisomerase II/histidine kinase"/>
    <property type="match status" value="1"/>
</dbReference>
<evidence type="ECO:0000256" key="9">
    <source>
        <dbReference type="ARBA" id="ARBA00022741"/>
    </source>
</evidence>
<dbReference type="InterPro" id="IPR035965">
    <property type="entry name" value="PAS-like_dom_sf"/>
</dbReference>
<dbReference type="InterPro" id="IPR003661">
    <property type="entry name" value="HisK_dim/P_dom"/>
</dbReference>
<dbReference type="OrthoDB" id="9813151at2"/>
<dbReference type="InterPro" id="IPR003660">
    <property type="entry name" value="HAMP_dom"/>
</dbReference>
<dbReference type="PRINTS" id="PR00344">
    <property type="entry name" value="BCTRLSENSOR"/>
</dbReference>
<dbReference type="FunFam" id="3.30.565.10:FF:000023">
    <property type="entry name" value="PAS domain-containing sensor histidine kinase"/>
    <property type="match status" value="1"/>
</dbReference>
<dbReference type="CDD" id="cd00130">
    <property type="entry name" value="PAS"/>
    <property type="match status" value="1"/>
</dbReference>
<keyword evidence="5" id="KW-1003">Cell membrane</keyword>
<evidence type="ECO:0000259" key="16">
    <source>
        <dbReference type="PROSITE" id="PS50109"/>
    </source>
</evidence>
<dbReference type="CDD" id="cd00075">
    <property type="entry name" value="HATPase"/>
    <property type="match status" value="1"/>
</dbReference>
<evidence type="ECO:0000256" key="2">
    <source>
        <dbReference type="ARBA" id="ARBA00004236"/>
    </source>
</evidence>
<dbReference type="InterPro" id="IPR036890">
    <property type="entry name" value="HATPase_C_sf"/>
</dbReference>
<keyword evidence="7" id="KW-0808">Transferase</keyword>
<dbReference type="Gene3D" id="1.10.287.130">
    <property type="match status" value="1"/>
</dbReference>
<comment type="catalytic activity">
    <reaction evidence="1">
        <text>ATP + protein L-histidine = ADP + protein N-phospho-L-histidine.</text>
        <dbReference type="EC" id="2.7.13.3"/>
    </reaction>
</comment>
<dbReference type="PANTHER" id="PTHR42878:SF7">
    <property type="entry name" value="SENSOR HISTIDINE KINASE GLRK"/>
    <property type="match status" value="1"/>
</dbReference>
<dbReference type="Gene3D" id="3.30.450.20">
    <property type="entry name" value="PAS domain"/>
    <property type="match status" value="1"/>
</dbReference>
<evidence type="ECO:0000256" key="10">
    <source>
        <dbReference type="ARBA" id="ARBA00022777"/>
    </source>
</evidence>
<evidence type="ECO:0000256" key="11">
    <source>
        <dbReference type="ARBA" id="ARBA00022840"/>
    </source>
</evidence>
<dbReference type="SMART" id="SM00387">
    <property type="entry name" value="HATPase_c"/>
    <property type="match status" value="1"/>
</dbReference>
<keyword evidence="15" id="KW-0175">Coiled coil</keyword>
<keyword evidence="6" id="KW-0597">Phosphoprotein</keyword>
<dbReference type="SMART" id="SM00304">
    <property type="entry name" value="HAMP"/>
    <property type="match status" value="1"/>
</dbReference>
<name>A0A3M9MTG0_9BACT</name>
<keyword evidence="9" id="KW-0547">Nucleotide-binding</keyword>
<dbReference type="GO" id="GO:0045121">
    <property type="term" value="C:membrane raft"/>
    <property type="evidence" value="ECO:0007669"/>
    <property type="project" value="UniProtKB-SubCell"/>
</dbReference>
<dbReference type="GO" id="GO:0007234">
    <property type="term" value="P:osmosensory signaling via phosphorelay pathway"/>
    <property type="evidence" value="ECO:0007669"/>
    <property type="project" value="TreeGrafter"/>
</dbReference>
<comment type="subcellular location">
    <subcellularLocation>
        <location evidence="2">Cell membrane</location>
    </subcellularLocation>
    <subcellularLocation>
        <location evidence="3">Membrane raft</location>
        <topology evidence="3">Multi-pass membrane protein</topology>
    </subcellularLocation>
</comment>
<dbReference type="NCBIfam" id="TIGR00229">
    <property type="entry name" value="sensory_box"/>
    <property type="match status" value="1"/>
</dbReference>